<evidence type="ECO:0000313" key="1">
    <source>
        <dbReference type="EMBL" id="JAH83922.1"/>
    </source>
</evidence>
<organism evidence="1">
    <name type="scientific">Anguilla anguilla</name>
    <name type="common">European freshwater eel</name>
    <name type="synonym">Muraena anguilla</name>
    <dbReference type="NCBI Taxonomy" id="7936"/>
    <lineage>
        <taxon>Eukaryota</taxon>
        <taxon>Metazoa</taxon>
        <taxon>Chordata</taxon>
        <taxon>Craniata</taxon>
        <taxon>Vertebrata</taxon>
        <taxon>Euteleostomi</taxon>
        <taxon>Actinopterygii</taxon>
        <taxon>Neopterygii</taxon>
        <taxon>Teleostei</taxon>
        <taxon>Anguilliformes</taxon>
        <taxon>Anguillidae</taxon>
        <taxon>Anguilla</taxon>
    </lineage>
</organism>
<sequence length="16" mass="1771">MIPKQSTSTSKPTAFF</sequence>
<reference evidence="1" key="1">
    <citation type="submission" date="2014-11" db="EMBL/GenBank/DDBJ databases">
        <authorList>
            <person name="Amaro Gonzalez C."/>
        </authorList>
    </citation>
    <scope>NUCLEOTIDE SEQUENCE</scope>
</reference>
<reference evidence="1" key="2">
    <citation type="journal article" date="2015" name="Fish Shellfish Immunol.">
        <title>Early steps in the European eel (Anguilla anguilla)-Vibrio vulnificus interaction in the gills: Role of the RtxA13 toxin.</title>
        <authorList>
            <person name="Callol A."/>
            <person name="Pajuelo D."/>
            <person name="Ebbesson L."/>
            <person name="Teles M."/>
            <person name="MacKenzie S."/>
            <person name="Amaro C."/>
        </authorList>
    </citation>
    <scope>NUCLEOTIDE SEQUENCE</scope>
</reference>
<proteinExistence type="predicted"/>
<name>A0A0E9W0N6_ANGAN</name>
<accession>A0A0E9W0N6</accession>
<dbReference type="AlphaFoldDB" id="A0A0E9W0N6"/>
<protein>
    <submittedName>
        <fullName evidence="1">Uncharacterized protein</fullName>
    </submittedName>
</protein>
<dbReference type="EMBL" id="GBXM01024655">
    <property type="protein sequence ID" value="JAH83922.1"/>
    <property type="molecule type" value="Transcribed_RNA"/>
</dbReference>